<dbReference type="EMBL" id="CP062983">
    <property type="protein sequence ID" value="QPC82050.1"/>
    <property type="molecule type" value="Genomic_DNA"/>
</dbReference>
<name>A0A7S8ICZ9_9CHLR</name>
<dbReference type="Pfam" id="PF18911">
    <property type="entry name" value="PKD_4"/>
    <property type="match status" value="1"/>
</dbReference>
<dbReference type="RefSeq" id="WP_195170119.1">
    <property type="nucleotide sequence ID" value="NZ_CP062983.1"/>
</dbReference>
<feature type="domain" description="PKD/Chitinase" evidence="1">
    <location>
        <begin position="351"/>
        <end position="431"/>
    </location>
</feature>
<dbReference type="SMART" id="SM00089">
    <property type="entry name" value="PKD"/>
    <property type="match status" value="1"/>
</dbReference>
<dbReference type="InterPro" id="IPR013783">
    <property type="entry name" value="Ig-like_fold"/>
</dbReference>
<dbReference type="SUPFAM" id="SSF82171">
    <property type="entry name" value="DPP6 N-terminal domain-like"/>
    <property type="match status" value="1"/>
</dbReference>
<organism evidence="2 3">
    <name type="scientific">Phototrophicus methaneseepsis</name>
    <dbReference type="NCBI Taxonomy" id="2710758"/>
    <lineage>
        <taxon>Bacteria</taxon>
        <taxon>Bacillati</taxon>
        <taxon>Chloroflexota</taxon>
        <taxon>Candidatus Thermofontia</taxon>
        <taxon>Phototrophicales</taxon>
        <taxon>Phototrophicaceae</taxon>
        <taxon>Phototrophicus</taxon>
    </lineage>
</organism>
<dbReference type="InterPro" id="IPR022409">
    <property type="entry name" value="PKD/Chitinase_dom"/>
</dbReference>
<reference evidence="2 3" key="1">
    <citation type="submission" date="2020-02" db="EMBL/GenBank/DDBJ databases">
        <authorList>
            <person name="Zheng R.K."/>
            <person name="Sun C.M."/>
        </authorList>
    </citation>
    <scope>NUCLEOTIDE SEQUENCE [LARGE SCALE GENOMIC DNA]</scope>
    <source>
        <strain evidence="3">rifampicinis</strain>
    </source>
</reference>
<protein>
    <submittedName>
        <fullName evidence="2">PKD domain-containing protein</fullName>
    </submittedName>
</protein>
<accession>A0A7S8ICZ9</accession>
<sequence>MMTLRLSIFYVLVILVASQFGISEVLSQSDLPTGPNWNVPETFLCPSGNDCAQYTWVDQDLTLYVISLKNNRLAVVPPDGSGASTYDVSDQLQPYPQGLKGGIAPLEDRILLYRLSISGHGIDILQLDRNTGLITELALSDIVPTVSCSGFAHISRRAFFAVDQQRVVLCSEGPSHNFSVHVVDIVNQTVEQTLNLGKGNLAIGLTRPWADMEVGLDGNIYFRAHPLNLEIWGIEVPADDWNYQIKYDISTQVYSLSPMFLPPDEEGGLTGPALVDQSENKYIFFRHGTVGNFKSDVYKIDLEGNILWHLTNPPLPDRMAMMNLIDEDYIATSDIYDLVVLSIPSANAGTDQTVTDTDNNGSENVMLDGSASTDRDGTIVSYIWTHDEIEIATGISPQVTLPVGIHTILLTITDDDGLTNTDTVVITVEENPQ</sequence>
<gene>
    <name evidence="2" type="ORF">G4Y79_20550</name>
</gene>
<evidence type="ECO:0000313" key="2">
    <source>
        <dbReference type="EMBL" id="QPC82050.1"/>
    </source>
</evidence>
<keyword evidence="3" id="KW-1185">Reference proteome</keyword>
<dbReference type="Proteomes" id="UP000594468">
    <property type="component" value="Chromosome"/>
</dbReference>
<dbReference type="Gene3D" id="2.60.40.10">
    <property type="entry name" value="Immunoglobulins"/>
    <property type="match status" value="1"/>
</dbReference>
<dbReference type="SUPFAM" id="SSF49299">
    <property type="entry name" value="PKD domain"/>
    <property type="match status" value="1"/>
</dbReference>
<dbReference type="CDD" id="cd00146">
    <property type="entry name" value="PKD"/>
    <property type="match status" value="1"/>
</dbReference>
<proteinExistence type="predicted"/>
<evidence type="ECO:0000259" key="1">
    <source>
        <dbReference type="SMART" id="SM00089"/>
    </source>
</evidence>
<dbReference type="InterPro" id="IPR000601">
    <property type="entry name" value="PKD_dom"/>
</dbReference>
<dbReference type="AlphaFoldDB" id="A0A7S8ICZ9"/>
<dbReference type="InterPro" id="IPR035986">
    <property type="entry name" value="PKD_dom_sf"/>
</dbReference>
<evidence type="ECO:0000313" key="3">
    <source>
        <dbReference type="Proteomes" id="UP000594468"/>
    </source>
</evidence>
<dbReference type="KEGG" id="pmet:G4Y79_20550"/>